<feature type="domain" description="Growth arrest-specific protein 8" evidence="3">
    <location>
        <begin position="228"/>
        <end position="427"/>
    </location>
</feature>
<feature type="region of interest" description="Disordered" evidence="2">
    <location>
        <begin position="1"/>
        <end position="34"/>
    </location>
</feature>
<evidence type="ECO:0000256" key="1">
    <source>
        <dbReference type="SAM" id="Coils"/>
    </source>
</evidence>
<dbReference type="InterPro" id="IPR025593">
    <property type="entry name" value="GAS8_dom"/>
</dbReference>
<dbReference type="PANTHER" id="PTHR31543">
    <property type="entry name" value="DYNEIN REGULATORY COMPLEX SUBUNIT 4"/>
    <property type="match status" value="1"/>
</dbReference>
<evidence type="ECO:0000313" key="5">
    <source>
        <dbReference type="Proteomes" id="UP001363151"/>
    </source>
</evidence>
<dbReference type="Proteomes" id="UP001363151">
    <property type="component" value="Unassembled WGS sequence"/>
</dbReference>
<feature type="compositionally biased region" description="Basic residues" evidence="2">
    <location>
        <begin position="1"/>
        <end position="14"/>
    </location>
</feature>
<feature type="coiled-coil region" evidence="1">
    <location>
        <begin position="410"/>
        <end position="437"/>
    </location>
</feature>
<organism evidence="4 5">
    <name type="scientific">Aureococcus anophagefferens</name>
    <name type="common">Harmful bloom alga</name>
    <dbReference type="NCBI Taxonomy" id="44056"/>
    <lineage>
        <taxon>Eukaryota</taxon>
        <taxon>Sar</taxon>
        <taxon>Stramenopiles</taxon>
        <taxon>Ochrophyta</taxon>
        <taxon>Pelagophyceae</taxon>
        <taxon>Pelagomonadales</taxon>
        <taxon>Pelagomonadaceae</taxon>
        <taxon>Aureococcus</taxon>
    </lineage>
</organism>
<feature type="coiled-coil region" evidence="1">
    <location>
        <begin position="254"/>
        <end position="316"/>
    </location>
</feature>
<evidence type="ECO:0000256" key="2">
    <source>
        <dbReference type="SAM" id="MobiDB-lite"/>
    </source>
</evidence>
<protein>
    <submittedName>
        <fullName evidence="4">Gas8-related protein</fullName>
    </submittedName>
</protein>
<dbReference type="EMBL" id="JBBJCI010000143">
    <property type="protein sequence ID" value="KAK7242430.1"/>
    <property type="molecule type" value="Genomic_DNA"/>
</dbReference>
<feature type="coiled-coil region" evidence="1">
    <location>
        <begin position="73"/>
        <end position="103"/>
    </location>
</feature>
<feature type="coiled-coil region" evidence="1">
    <location>
        <begin position="181"/>
        <end position="223"/>
    </location>
</feature>
<comment type="caution">
    <text evidence="4">The sequence shown here is derived from an EMBL/GenBank/DDBJ whole genome shotgun (WGS) entry which is preliminary data.</text>
</comment>
<evidence type="ECO:0000259" key="3">
    <source>
        <dbReference type="Pfam" id="PF13851"/>
    </source>
</evidence>
<gene>
    <name evidence="4" type="primary">GAS8</name>
    <name evidence="4" type="ORF">SO694_00159026</name>
</gene>
<keyword evidence="5" id="KW-1185">Reference proteome</keyword>
<dbReference type="InterPro" id="IPR039308">
    <property type="entry name" value="GAS8"/>
</dbReference>
<dbReference type="PANTHER" id="PTHR31543:SF1">
    <property type="entry name" value="HECT DOMAIN-CONTAINING PROTEIN"/>
    <property type="match status" value="1"/>
</dbReference>
<dbReference type="Pfam" id="PF13851">
    <property type="entry name" value="GAS"/>
    <property type="match status" value="1"/>
</dbReference>
<proteinExistence type="predicted"/>
<name>A0ABR1G278_AURAN</name>
<accession>A0ABR1G278</accession>
<reference evidence="4 5" key="1">
    <citation type="submission" date="2024-03" db="EMBL/GenBank/DDBJ databases">
        <title>Aureococcus anophagefferens CCMP1851 and Kratosvirus quantuckense: Draft genome of a second virus-susceptible host strain in the model system.</title>
        <authorList>
            <person name="Chase E."/>
            <person name="Truchon A.R."/>
            <person name="Schepens W."/>
            <person name="Wilhelm S.W."/>
        </authorList>
    </citation>
    <scope>NUCLEOTIDE SEQUENCE [LARGE SCALE GENOMIC DNA]</scope>
    <source>
        <strain evidence="4 5">CCMP1851</strain>
    </source>
</reference>
<sequence length="528" mass="60279">MPPKKKKGKKGGKKKKEDGAGGGGEVNEIEEADRKQKAAKAFGYFKETQKEERDFNEFQQQREKLNYFWIVEKKKLEDSKAELRNKERELQDLEEKHQVEIKVYKQRVKHLLYEHQNEITRRKTGAETALKLSQDDHRLDEVELKSDRRALKLELKETELTHDDFLKSLKQEHDRNITNLRHEFERKASEVQRNYEKKTKAVRERLEERRKRETLAIEHAKNVHIEALMKAHEKAFAEIKNYYNDITHNNLDLIKSLKEEVGEMRRKEQQDEKQMEHIAQENRRMSEPFKKAREDVDELRAELARYEREKGELRGAKARLLVVESQFGALRWEDEVLRQRHAEVAAQKDALSSRFTAVAAEVKQKAQFKALLLEKKLDTVAETLEARDAQLDDALARANVDVAALGVGQRSKARDVVERKASELADLRAELARVADAHGSLVEAVAVKMSDLGVPTPELGFVPMRAQVSFQTGTQKLATAGATGATPGANTINTPLLAVTSRSNLSDASTVQTQQQASVVLPTMQAAV</sequence>
<keyword evidence="1" id="KW-0175">Coiled coil</keyword>
<evidence type="ECO:0000313" key="4">
    <source>
        <dbReference type="EMBL" id="KAK7242430.1"/>
    </source>
</evidence>